<evidence type="ECO:0000313" key="3">
    <source>
        <dbReference type="Proteomes" id="UP001501005"/>
    </source>
</evidence>
<reference evidence="2 3" key="1">
    <citation type="journal article" date="2019" name="Int. J. Syst. Evol. Microbiol.">
        <title>The Global Catalogue of Microorganisms (GCM) 10K type strain sequencing project: providing services to taxonomists for standard genome sequencing and annotation.</title>
        <authorList>
            <consortium name="The Broad Institute Genomics Platform"/>
            <consortium name="The Broad Institute Genome Sequencing Center for Infectious Disease"/>
            <person name="Wu L."/>
            <person name="Ma J."/>
        </authorList>
    </citation>
    <scope>NUCLEOTIDE SEQUENCE [LARGE SCALE GENOMIC DNA]</scope>
    <source>
        <strain evidence="2 3">JCM 10673</strain>
    </source>
</reference>
<evidence type="ECO:0000313" key="2">
    <source>
        <dbReference type="EMBL" id="GAA0909325.1"/>
    </source>
</evidence>
<evidence type="ECO:0000256" key="1">
    <source>
        <dbReference type="SAM" id="MobiDB-lite"/>
    </source>
</evidence>
<dbReference type="EMBL" id="BAAAHG010000010">
    <property type="protein sequence ID" value="GAA0909325.1"/>
    <property type="molecule type" value="Genomic_DNA"/>
</dbReference>
<keyword evidence="3" id="KW-1185">Reference proteome</keyword>
<sequence>MRQSRRPHRPPAEAGGGSGGSGESTTRGGVCPTVSDSGTCCRTGWLCRTGDRGARTAAASGAPATRVHRSDTRRWTRS</sequence>
<dbReference type="Proteomes" id="UP001501005">
    <property type="component" value="Unassembled WGS sequence"/>
</dbReference>
<feature type="region of interest" description="Disordered" evidence="1">
    <location>
        <begin position="53"/>
        <end position="78"/>
    </location>
</feature>
<name>A0ABN1NIH0_9ACTN</name>
<feature type="compositionally biased region" description="Low complexity" evidence="1">
    <location>
        <begin position="55"/>
        <end position="65"/>
    </location>
</feature>
<gene>
    <name evidence="2" type="ORF">GCM10009549_17490</name>
</gene>
<feature type="compositionally biased region" description="Basic and acidic residues" evidence="1">
    <location>
        <begin position="68"/>
        <end position="78"/>
    </location>
</feature>
<proteinExistence type="predicted"/>
<accession>A0ABN1NIH0</accession>
<feature type="region of interest" description="Disordered" evidence="1">
    <location>
        <begin position="1"/>
        <end position="37"/>
    </location>
</feature>
<protein>
    <submittedName>
        <fullName evidence="2">Uncharacterized protein</fullName>
    </submittedName>
</protein>
<organism evidence="2 3">
    <name type="scientific">Streptomyces thermoalcalitolerans</name>
    <dbReference type="NCBI Taxonomy" id="65605"/>
    <lineage>
        <taxon>Bacteria</taxon>
        <taxon>Bacillati</taxon>
        <taxon>Actinomycetota</taxon>
        <taxon>Actinomycetes</taxon>
        <taxon>Kitasatosporales</taxon>
        <taxon>Streptomycetaceae</taxon>
        <taxon>Streptomyces</taxon>
    </lineage>
</organism>
<comment type="caution">
    <text evidence="2">The sequence shown here is derived from an EMBL/GenBank/DDBJ whole genome shotgun (WGS) entry which is preliminary data.</text>
</comment>